<dbReference type="InterPro" id="IPR014001">
    <property type="entry name" value="Helicase_ATP-bd"/>
</dbReference>
<dbReference type="Proteomes" id="UP000009131">
    <property type="component" value="Unassembled WGS sequence"/>
</dbReference>
<dbReference type="eggNOG" id="KOG0338">
    <property type="taxonomic scope" value="Eukaryota"/>
</dbReference>
<dbReference type="CDD" id="cd17947">
    <property type="entry name" value="DEADc_DDX27"/>
    <property type="match status" value="1"/>
</dbReference>
<feature type="coiled-coil region" evidence="8">
    <location>
        <begin position="647"/>
        <end position="687"/>
    </location>
</feature>
<dbReference type="OMA" id="AEVTINH"/>
<feature type="region of interest" description="Disordered" evidence="9">
    <location>
        <begin position="133"/>
        <end position="174"/>
    </location>
</feature>
<dbReference type="OrthoDB" id="10259843at2759"/>
<dbReference type="CDD" id="cd18787">
    <property type="entry name" value="SF2_C_DEAD"/>
    <property type="match status" value="1"/>
</dbReference>
<keyword evidence="3" id="KW-0378">Hydrolase</keyword>
<reference evidence="12 13" key="2">
    <citation type="journal article" date="2012" name="Open Biol.">
        <title>Characteristics of nucleosomes and linker DNA regions on the genome of the basidiomycete Mixia osmundae revealed by mono- and dinucleosome mapping.</title>
        <authorList>
            <person name="Nishida H."/>
            <person name="Kondo S."/>
            <person name="Matsumoto T."/>
            <person name="Suzuki Y."/>
            <person name="Yoshikawa H."/>
            <person name="Taylor T.D."/>
            <person name="Sugiyama J."/>
        </authorList>
    </citation>
    <scope>NUCLEOTIDE SEQUENCE [LARGE SCALE GENOMIC DNA]</scope>
    <source>
        <strain evidence="13">CBS 9802 / IAM 14324 / JCM 22182 / KY 12970</strain>
    </source>
</reference>
<dbReference type="Pfam" id="PF00271">
    <property type="entry name" value="Helicase_C"/>
    <property type="match status" value="1"/>
</dbReference>
<sequence>MKQLDDLILTLSSDEEGPDDEQETPLASASSAKAPAKREQSQKSKGKRKASAAELLDAQPAAKSAKSRKGQKAGKDEDGLVLNAAFDFDSMGGNSMRSLAQRARANGAADLWDMNETIDLFKKKNGIPRVTTGEILARHQKPRLEDDDASDDSMADEDEDEDDFFAGSESDEAEEAIDGKIVEMAEDEEEIPADEGTSEAANEAIDGINGFGALANVIIDDDDNDDEAIPESVDMRFAQAADETAAAEAYFEKAPVAPSAETALPPFASLPNARLSRPLLLALGALGLTTPTRIQAQTIPVALMGKDIVASSNTGSGKTVAFWLGVLERLLYRDKKDARTRVLVICPTRELAVQVHSVGKALARYTDISFCLCVGGLSLKVQEAELRQRPDVVVSTPGRLIDHVRNTSTFTLDSLEILIIDEADRILEEGFRDELTEIIKECPRSRQSLLFSATITEDVNELARLSLDKPVRIKIDETGTTVESLMQEFLRIRKDTPASREAALLAICQRTFRGQTIIFFRSKQAAHRARILLGLCGLAAEELHGDLSQEQRLQSLQNFKEGTATHLCATDLASRGLDIKGVQSVINFEMPGSFDIYLHRVGRTARAGNAGRALTLVGDSDRKMVKQATKAAPADRFKQRVLPPEVIKEATDRVTELQAEINTVMQEEREEKEIRRAEMEAKKGQNLIEYKQEIAGRPRRTWFQSEGDKKKAKDAGTAQYNSGFEEKARGPKKLNHKQKRRQDALRDARNDTRVTSGAISSAVRQAKKAAQAGKITQVKAAPAKTGKKRSTFAEDMTARRNKSKGKPGASPARTGPPKGKPKAHAAKLKGKGKRR</sequence>
<comment type="caution">
    <text evidence="12">The sequence shown here is derived from an EMBL/GenBank/DDBJ whole genome shotgun (WGS) entry which is preliminary data.</text>
</comment>
<dbReference type="STRING" id="764103.G7E5V4"/>
<feature type="domain" description="Helicase C-terminal" evidence="11">
    <location>
        <begin position="484"/>
        <end position="655"/>
    </location>
</feature>
<dbReference type="Gene3D" id="3.40.50.300">
    <property type="entry name" value="P-loop containing nucleotide triphosphate hydrolases"/>
    <property type="match status" value="2"/>
</dbReference>
<dbReference type="FunCoup" id="G7E5V4">
    <property type="interactions" value="412"/>
</dbReference>
<feature type="compositionally biased region" description="Basic residues" evidence="9">
    <location>
        <begin position="819"/>
        <end position="835"/>
    </location>
</feature>
<dbReference type="PROSITE" id="PS51192">
    <property type="entry name" value="HELICASE_ATP_BIND_1"/>
    <property type="match status" value="1"/>
</dbReference>
<feature type="region of interest" description="Disordered" evidence="9">
    <location>
        <begin position="1"/>
        <end position="80"/>
    </location>
</feature>
<evidence type="ECO:0000256" key="8">
    <source>
        <dbReference type="SAM" id="Coils"/>
    </source>
</evidence>
<dbReference type="GO" id="GO:0003723">
    <property type="term" value="F:RNA binding"/>
    <property type="evidence" value="ECO:0007669"/>
    <property type="project" value="UniProtKB-KW"/>
</dbReference>
<dbReference type="Pfam" id="PF00270">
    <property type="entry name" value="DEAD"/>
    <property type="match status" value="1"/>
</dbReference>
<evidence type="ECO:0000256" key="9">
    <source>
        <dbReference type="SAM" id="MobiDB-lite"/>
    </source>
</evidence>
<dbReference type="EC" id="3.6.4.13" evidence="1"/>
<dbReference type="InterPro" id="IPR000629">
    <property type="entry name" value="RNA-helicase_DEAD-box_CS"/>
</dbReference>
<feature type="compositionally biased region" description="Acidic residues" evidence="9">
    <location>
        <begin position="13"/>
        <end position="23"/>
    </location>
</feature>
<dbReference type="SMART" id="SM00490">
    <property type="entry name" value="HELICc"/>
    <property type="match status" value="1"/>
</dbReference>
<dbReference type="GO" id="GO:0003724">
    <property type="term" value="F:RNA helicase activity"/>
    <property type="evidence" value="ECO:0007669"/>
    <property type="project" value="UniProtKB-EC"/>
</dbReference>
<feature type="region of interest" description="Disordered" evidence="9">
    <location>
        <begin position="699"/>
        <end position="835"/>
    </location>
</feature>
<dbReference type="GO" id="GO:0005524">
    <property type="term" value="F:ATP binding"/>
    <property type="evidence" value="ECO:0007669"/>
    <property type="project" value="UniProtKB-KW"/>
</dbReference>
<keyword evidence="5" id="KW-0067">ATP-binding</keyword>
<evidence type="ECO:0000256" key="5">
    <source>
        <dbReference type="ARBA" id="ARBA00022840"/>
    </source>
</evidence>
<evidence type="ECO:0000256" key="4">
    <source>
        <dbReference type="ARBA" id="ARBA00022806"/>
    </source>
</evidence>
<accession>G7E5V4</accession>
<keyword evidence="4" id="KW-0347">Helicase</keyword>
<dbReference type="InterPro" id="IPR001650">
    <property type="entry name" value="Helicase_C-like"/>
</dbReference>
<evidence type="ECO:0000256" key="6">
    <source>
        <dbReference type="ARBA" id="ARBA00022884"/>
    </source>
</evidence>
<name>G7E5V4_MIXOS</name>
<dbReference type="GO" id="GO:0005829">
    <property type="term" value="C:cytosol"/>
    <property type="evidence" value="ECO:0007669"/>
    <property type="project" value="TreeGrafter"/>
</dbReference>
<evidence type="ECO:0000313" key="13">
    <source>
        <dbReference type="Proteomes" id="UP000009131"/>
    </source>
</evidence>
<dbReference type="AlphaFoldDB" id="G7E5V4"/>
<dbReference type="SMART" id="SM00487">
    <property type="entry name" value="DEXDc"/>
    <property type="match status" value="1"/>
</dbReference>
<dbReference type="EMBL" id="BABT02000150">
    <property type="protein sequence ID" value="GAA98214.1"/>
    <property type="molecule type" value="Genomic_DNA"/>
</dbReference>
<evidence type="ECO:0000259" key="11">
    <source>
        <dbReference type="PROSITE" id="PS51194"/>
    </source>
</evidence>
<keyword evidence="2" id="KW-0547">Nucleotide-binding</keyword>
<organism evidence="12 13">
    <name type="scientific">Mixia osmundae (strain CBS 9802 / IAM 14324 / JCM 22182 / KY 12970)</name>
    <dbReference type="NCBI Taxonomy" id="764103"/>
    <lineage>
        <taxon>Eukaryota</taxon>
        <taxon>Fungi</taxon>
        <taxon>Dikarya</taxon>
        <taxon>Basidiomycota</taxon>
        <taxon>Pucciniomycotina</taxon>
        <taxon>Mixiomycetes</taxon>
        <taxon>Mixiales</taxon>
        <taxon>Mixiaceae</taxon>
        <taxon>Mixia</taxon>
    </lineage>
</organism>
<gene>
    <name evidence="12" type="primary">Mo04897</name>
    <name evidence="12" type="ORF">E5Q_04897</name>
</gene>
<feature type="compositionally biased region" description="Basic residues" evidence="9">
    <location>
        <begin position="730"/>
        <end position="740"/>
    </location>
</feature>
<dbReference type="PANTHER" id="PTHR47959">
    <property type="entry name" value="ATP-DEPENDENT RNA HELICASE RHLE-RELATED"/>
    <property type="match status" value="1"/>
</dbReference>
<dbReference type="InterPro" id="IPR011545">
    <property type="entry name" value="DEAD/DEAH_box_helicase_dom"/>
</dbReference>
<feature type="domain" description="Helicase ATP-binding" evidence="10">
    <location>
        <begin position="299"/>
        <end position="473"/>
    </location>
</feature>
<dbReference type="HOGENOM" id="CLU_003041_3_2_1"/>
<reference evidence="12 13" key="1">
    <citation type="journal article" date="2011" name="J. Gen. Appl. Microbiol.">
        <title>Draft genome sequencing of the enigmatic basidiomycete Mixia osmundae.</title>
        <authorList>
            <person name="Nishida H."/>
            <person name="Nagatsuka Y."/>
            <person name="Sugiyama J."/>
        </authorList>
    </citation>
    <scope>NUCLEOTIDE SEQUENCE [LARGE SCALE GENOMIC DNA]</scope>
    <source>
        <strain evidence="13">CBS 9802 / IAM 14324 / JCM 22182 / KY 12970</strain>
    </source>
</reference>
<dbReference type="PROSITE" id="PS00039">
    <property type="entry name" value="DEAD_ATP_HELICASE"/>
    <property type="match status" value="1"/>
</dbReference>
<dbReference type="PROSITE" id="PS51194">
    <property type="entry name" value="HELICASE_CTER"/>
    <property type="match status" value="1"/>
</dbReference>
<feature type="compositionally biased region" description="Basic and acidic residues" evidence="9">
    <location>
        <begin position="741"/>
        <end position="752"/>
    </location>
</feature>
<evidence type="ECO:0000256" key="2">
    <source>
        <dbReference type="ARBA" id="ARBA00022741"/>
    </source>
</evidence>
<evidence type="ECO:0000256" key="3">
    <source>
        <dbReference type="ARBA" id="ARBA00022801"/>
    </source>
</evidence>
<proteinExistence type="predicted"/>
<keyword evidence="6" id="KW-0694">RNA-binding</keyword>
<protein>
    <recommendedName>
        <fullName evidence="1">RNA helicase</fullName>
        <ecNumber evidence="1">3.6.4.13</ecNumber>
    </recommendedName>
</protein>
<evidence type="ECO:0000256" key="1">
    <source>
        <dbReference type="ARBA" id="ARBA00012552"/>
    </source>
</evidence>
<comment type="catalytic activity">
    <reaction evidence="7">
        <text>ATP + H2O = ADP + phosphate + H(+)</text>
        <dbReference type="Rhea" id="RHEA:13065"/>
        <dbReference type="ChEBI" id="CHEBI:15377"/>
        <dbReference type="ChEBI" id="CHEBI:15378"/>
        <dbReference type="ChEBI" id="CHEBI:30616"/>
        <dbReference type="ChEBI" id="CHEBI:43474"/>
        <dbReference type="ChEBI" id="CHEBI:456216"/>
        <dbReference type="EC" id="3.6.4.13"/>
    </reaction>
</comment>
<feature type="compositionally biased region" description="Acidic residues" evidence="9">
    <location>
        <begin position="145"/>
        <end position="174"/>
    </location>
</feature>
<dbReference type="InterPro" id="IPR027417">
    <property type="entry name" value="P-loop_NTPase"/>
</dbReference>
<dbReference type="SUPFAM" id="SSF52540">
    <property type="entry name" value="P-loop containing nucleoside triphosphate hydrolases"/>
    <property type="match status" value="1"/>
</dbReference>
<evidence type="ECO:0000259" key="10">
    <source>
        <dbReference type="PROSITE" id="PS51192"/>
    </source>
</evidence>
<dbReference type="InParanoid" id="G7E5V4"/>
<keyword evidence="13" id="KW-1185">Reference proteome</keyword>
<evidence type="ECO:0000256" key="7">
    <source>
        <dbReference type="ARBA" id="ARBA00047984"/>
    </source>
</evidence>
<keyword evidence="8" id="KW-0175">Coiled coil</keyword>
<dbReference type="InterPro" id="IPR050079">
    <property type="entry name" value="DEAD_box_RNA_helicase"/>
</dbReference>
<dbReference type="RefSeq" id="XP_014569080.1">
    <property type="nucleotide sequence ID" value="XM_014713594.1"/>
</dbReference>
<dbReference type="GO" id="GO:0016787">
    <property type="term" value="F:hydrolase activity"/>
    <property type="evidence" value="ECO:0007669"/>
    <property type="project" value="UniProtKB-KW"/>
</dbReference>
<evidence type="ECO:0000313" key="12">
    <source>
        <dbReference type="EMBL" id="GAA98214.1"/>
    </source>
</evidence>
<dbReference type="PANTHER" id="PTHR47959:SF1">
    <property type="entry name" value="ATP-DEPENDENT RNA HELICASE DBPA"/>
    <property type="match status" value="1"/>
</dbReference>
<feature type="compositionally biased region" description="Polar residues" evidence="9">
    <location>
        <begin position="753"/>
        <end position="763"/>
    </location>
</feature>